<keyword evidence="8 10" id="KW-1133">Transmembrane helix</keyword>
<keyword evidence="6" id="KW-0997">Cell inner membrane</keyword>
<accession>A0A9X3AH79</accession>
<dbReference type="PANTHER" id="PTHR39583">
    <property type="entry name" value="TYPE II SECRETION SYSTEM PROTEIN J-RELATED"/>
    <property type="match status" value="1"/>
</dbReference>
<keyword evidence="12" id="KW-1185">Reference proteome</keyword>
<dbReference type="AlphaFoldDB" id="A0A9X3AH79"/>
<dbReference type="RefSeq" id="WP_260976592.1">
    <property type="nucleotide sequence ID" value="NZ_JAOANI010000019.1"/>
</dbReference>
<keyword evidence="5" id="KW-0488">Methylation</keyword>
<evidence type="ECO:0000256" key="1">
    <source>
        <dbReference type="ARBA" id="ARBA00004377"/>
    </source>
</evidence>
<name>A0A9X3AH79_9GAMM</name>
<comment type="similarity">
    <text evidence="2">Belongs to the GSP J family.</text>
</comment>
<comment type="caution">
    <text evidence="11">The sequence shown here is derived from an EMBL/GenBank/DDBJ whole genome shotgun (WGS) entry which is preliminary data.</text>
</comment>
<dbReference type="InterPro" id="IPR045584">
    <property type="entry name" value="Pilin-like"/>
</dbReference>
<evidence type="ECO:0000256" key="10">
    <source>
        <dbReference type="SAM" id="Phobius"/>
    </source>
</evidence>
<dbReference type="Pfam" id="PF07963">
    <property type="entry name" value="N_methyl"/>
    <property type="match status" value="1"/>
</dbReference>
<dbReference type="GO" id="GO:0015628">
    <property type="term" value="P:protein secretion by the type II secretion system"/>
    <property type="evidence" value="ECO:0007669"/>
    <property type="project" value="InterPro"/>
</dbReference>
<evidence type="ECO:0000313" key="11">
    <source>
        <dbReference type="EMBL" id="MCT7359732.1"/>
    </source>
</evidence>
<dbReference type="Proteomes" id="UP001147830">
    <property type="component" value="Unassembled WGS sequence"/>
</dbReference>
<dbReference type="InterPro" id="IPR051621">
    <property type="entry name" value="T2SS_protein_J"/>
</dbReference>
<evidence type="ECO:0000256" key="9">
    <source>
        <dbReference type="ARBA" id="ARBA00023136"/>
    </source>
</evidence>
<keyword evidence="7 10" id="KW-0812">Transmembrane</keyword>
<reference evidence="11" key="1">
    <citation type="journal article" date="2022" name="Front. Microbiol.">
        <title>Genome-based taxonomic rearrangement of Oceanobacter-related bacteria including the description of Thalassolituus hydrocarbonoclasticus sp. nov. and Thalassolituus pacificus sp. nov. and emended description of the genus Thalassolituus.</title>
        <authorList>
            <person name="Dong C."/>
            <person name="Wei L."/>
            <person name="Wang J."/>
            <person name="Lai Q."/>
            <person name="Huang Z."/>
            <person name="Shao Z."/>
        </authorList>
    </citation>
    <scope>NUCLEOTIDE SEQUENCE</scope>
    <source>
        <strain evidence="11">59MF3M-4</strain>
    </source>
</reference>
<proteinExistence type="inferred from homology"/>
<evidence type="ECO:0000313" key="12">
    <source>
        <dbReference type="Proteomes" id="UP001147830"/>
    </source>
</evidence>
<evidence type="ECO:0000256" key="7">
    <source>
        <dbReference type="ARBA" id="ARBA00022692"/>
    </source>
</evidence>
<organism evidence="11 12">
    <name type="scientific">Thalassolituus pacificus</name>
    <dbReference type="NCBI Taxonomy" id="2975440"/>
    <lineage>
        <taxon>Bacteria</taxon>
        <taxon>Pseudomonadati</taxon>
        <taxon>Pseudomonadota</taxon>
        <taxon>Gammaproteobacteria</taxon>
        <taxon>Oceanospirillales</taxon>
        <taxon>Oceanospirillaceae</taxon>
        <taxon>Thalassolituus</taxon>
    </lineage>
</organism>
<keyword evidence="4" id="KW-1003">Cell membrane</keyword>
<dbReference type="PANTHER" id="PTHR39583:SF2">
    <property type="entry name" value="TYPE II SECRETION SYSTEM PROTEIN J"/>
    <property type="match status" value="1"/>
</dbReference>
<dbReference type="PROSITE" id="PS00409">
    <property type="entry name" value="PROKAR_NTER_METHYL"/>
    <property type="match status" value="1"/>
</dbReference>
<sequence length="244" mass="27773">MRASPVMKGFTLLEVLIAVSITAMIGVASTQLLSNVIDSKQASEVRSEQLVSLQRFNMVVSRDIEQLINRSIRDEYGDKQASLLLDSGDFPIEFTRAGWRNSPVSRDPRAELQRVAYRLEPIDSDVCEPALQRLQSWGVTEPQYDCLVRYFWSVLDRASDSVPQPQVVLEQAERLEIDLLVQRERKASDNQQAEVSGRDWYTAWPALQSSGSEEERPLAIRWRLTLPALGDIERQWLLAWGPES</sequence>
<dbReference type="GO" id="GO:0015627">
    <property type="term" value="C:type II protein secretion system complex"/>
    <property type="evidence" value="ECO:0007669"/>
    <property type="project" value="InterPro"/>
</dbReference>
<evidence type="ECO:0000256" key="3">
    <source>
        <dbReference type="ARBA" id="ARBA00021539"/>
    </source>
</evidence>
<dbReference type="NCBIfam" id="TIGR02532">
    <property type="entry name" value="IV_pilin_GFxxxE"/>
    <property type="match status" value="1"/>
</dbReference>
<feature type="transmembrane region" description="Helical" evidence="10">
    <location>
        <begin position="12"/>
        <end position="33"/>
    </location>
</feature>
<evidence type="ECO:0000256" key="5">
    <source>
        <dbReference type="ARBA" id="ARBA00022481"/>
    </source>
</evidence>
<dbReference type="Gene3D" id="3.10.610.10">
    <property type="entry name" value="GSPII I/J protein-like"/>
    <property type="match status" value="1"/>
</dbReference>
<dbReference type="NCBIfam" id="TIGR01711">
    <property type="entry name" value="gspJ"/>
    <property type="match status" value="1"/>
</dbReference>
<dbReference type="Pfam" id="PF11612">
    <property type="entry name" value="T2SSJ"/>
    <property type="match status" value="1"/>
</dbReference>
<gene>
    <name evidence="11" type="primary">gspJ</name>
    <name evidence="11" type="ORF">NYR02_12000</name>
</gene>
<dbReference type="EMBL" id="JAOANI010000019">
    <property type="protein sequence ID" value="MCT7359732.1"/>
    <property type="molecule type" value="Genomic_DNA"/>
</dbReference>
<reference evidence="11" key="2">
    <citation type="submission" date="2022-08" db="EMBL/GenBank/DDBJ databases">
        <authorList>
            <person name="Dong C."/>
        </authorList>
    </citation>
    <scope>NUCLEOTIDE SEQUENCE</scope>
    <source>
        <strain evidence="11">59MF3M-4</strain>
    </source>
</reference>
<dbReference type="InterPro" id="IPR012902">
    <property type="entry name" value="N_methyl_site"/>
</dbReference>
<evidence type="ECO:0000256" key="4">
    <source>
        <dbReference type="ARBA" id="ARBA00022475"/>
    </source>
</evidence>
<dbReference type="GO" id="GO:0005886">
    <property type="term" value="C:plasma membrane"/>
    <property type="evidence" value="ECO:0007669"/>
    <property type="project" value="UniProtKB-SubCell"/>
</dbReference>
<keyword evidence="9 10" id="KW-0472">Membrane</keyword>
<evidence type="ECO:0000256" key="6">
    <source>
        <dbReference type="ARBA" id="ARBA00022519"/>
    </source>
</evidence>
<evidence type="ECO:0000256" key="2">
    <source>
        <dbReference type="ARBA" id="ARBA00011084"/>
    </source>
</evidence>
<protein>
    <recommendedName>
        <fullName evidence="3">Type II secretion system protein J</fullName>
    </recommendedName>
</protein>
<evidence type="ECO:0000256" key="8">
    <source>
        <dbReference type="ARBA" id="ARBA00022989"/>
    </source>
</evidence>
<dbReference type="SUPFAM" id="SSF54523">
    <property type="entry name" value="Pili subunits"/>
    <property type="match status" value="1"/>
</dbReference>
<dbReference type="InterPro" id="IPR010055">
    <property type="entry name" value="T2SS_protein-GspJ"/>
</dbReference>
<comment type="subcellular location">
    <subcellularLocation>
        <location evidence="1">Cell inner membrane</location>
        <topology evidence="1">Single-pass membrane protein</topology>
    </subcellularLocation>
</comment>